<name>A0ABW2URT5_9BACI</name>
<organism evidence="2 3">
    <name type="scientific">Lentibacillus kimchii</name>
    <dbReference type="NCBI Taxonomy" id="1542911"/>
    <lineage>
        <taxon>Bacteria</taxon>
        <taxon>Bacillati</taxon>
        <taxon>Bacillota</taxon>
        <taxon>Bacilli</taxon>
        <taxon>Bacillales</taxon>
        <taxon>Bacillaceae</taxon>
        <taxon>Lentibacillus</taxon>
    </lineage>
</organism>
<dbReference type="InterPro" id="IPR051908">
    <property type="entry name" value="Ribosomal_N-acetyltransferase"/>
</dbReference>
<keyword evidence="2" id="KW-0012">Acyltransferase</keyword>
<dbReference type="InterPro" id="IPR000182">
    <property type="entry name" value="GNAT_dom"/>
</dbReference>
<comment type="caution">
    <text evidence="2">The sequence shown here is derived from an EMBL/GenBank/DDBJ whole genome shotgun (WGS) entry which is preliminary data.</text>
</comment>
<dbReference type="RefSeq" id="WP_382357979.1">
    <property type="nucleotide sequence ID" value="NZ_JBHTGR010000006.1"/>
</dbReference>
<dbReference type="Gene3D" id="3.40.630.30">
    <property type="match status" value="1"/>
</dbReference>
<dbReference type="SUPFAM" id="SSF55729">
    <property type="entry name" value="Acyl-CoA N-acyltransferases (Nat)"/>
    <property type="match status" value="1"/>
</dbReference>
<feature type="domain" description="N-acetyltransferase" evidence="1">
    <location>
        <begin position="10"/>
        <end position="176"/>
    </location>
</feature>
<dbReference type="Pfam" id="PF13302">
    <property type="entry name" value="Acetyltransf_3"/>
    <property type="match status" value="1"/>
</dbReference>
<sequence>MFILTVNQDITLKQLDINDAAPLFQLTDESRETLRTWLSWVDQTKTINDSRAFIELASKQFIDRSGLTTGIMYHGQLAGIVGFNLFNWLNNSGTIGYWLGSRYEGKGIMTRAASSLIDYGFKSLALNRIEIRAASENQKSRAIPERLGFVKEGRLRQTEWLYDHYVDHVIYSMLTEEWPSARNSLKPDWKH</sequence>
<keyword evidence="2" id="KW-0808">Transferase</keyword>
<accession>A0ABW2URT5</accession>
<evidence type="ECO:0000313" key="3">
    <source>
        <dbReference type="Proteomes" id="UP001596620"/>
    </source>
</evidence>
<gene>
    <name evidence="2" type="ORF">ACFQU8_04435</name>
</gene>
<proteinExistence type="predicted"/>
<dbReference type="GO" id="GO:0016746">
    <property type="term" value="F:acyltransferase activity"/>
    <property type="evidence" value="ECO:0007669"/>
    <property type="project" value="UniProtKB-KW"/>
</dbReference>
<protein>
    <submittedName>
        <fullName evidence="2">GNAT family N-acetyltransferase</fullName>
        <ecNumber evidence="2">2.3.-.-</ecNumber>
    </submittedName>
</protein>
<dbReference type="PROSITE" id="PS51186">
    <property type="entry name" value="GNAT"/>
    <property type="match status" value="1"/>
</dbReference>
<dbReference type="Proteomes" id="UP001596620">
    <property type="component" value="Unassembled WGS sequence"/>
</dbReference>
<dbReference type="InterPro" id="IPR016181">
    <property type="entry name" value="Acyl_CoA_acyltransferase"/>
</dbReference>
<keyword evidence="3" id="KW-1185">Reference proteome</keyword>
<dbReference type="EC" id="2.3.-.-" evidence="2"/>
<dbReference type="EMBL" id="JBHTGR010000006">
    <property type="protein sequence ID" value="MFC7746489.1"/>
    <property type="molecule type" value="Genomic_DNA"/>
</dbReference>
<evidence type="ECO:0000313" key="2">
    <source>
        <dbReference type="EMBL" id="MFC7746489.1"/>
    </source>
</evidence>
<dbReference type="PANTHER" id="PTHR43441">
    <property type="entry name" value="RIBOSOMAL-PROTEIN-SERINE ACETYLTRANSFERASE"/>
    <property type="match status" value="1"/>
</dbReference>
<dbReference type="PANTHER" id="PTHR43441:SF12">
    <property type="entry name" value="RIBOSOMAL N-ACETYLTRANSFERASE YDAF-RELATED"/>
    <property type="match status" value="1"/>
</dbReference>
<reference evidence="3" key="1">
    <citation type="journal article" date="2019" name="Int. J. Syst. Evol. Microbiol.">
        <title>The Global Catalogue of Microorganisms (GCM) 10K type strain sequencing project: providing services to taxonomists for standard genome sequencing and annotation.</title>
        <authorList>
            <consortium name="The Broad Institute Genomics Platform"/>
            <consortium name="The Broad Institute Genome Sequencing Center for Infectious Disease"/>
            <person name="Wu L."/>
            <person name="Ma J."/>
        </authorList>
    </citation>
    <scope>NUCLEOTIDE SEQUENCE [LARGE SCALE GENOMIC DNA]</scope>
    <source>
        <strain evidence="3">JCM 30234</strain>
    </source>
</reference>
<evidence type="ECO:0000259" key="1">
    <source>
        <dbReference type="PROSITE" id="PS51186"/>
    </source>
</evidence>